<gene>
    <name evidence="3" type="ORF">D5R97_01030</name>
</gene>
<name>A0A424YID3_9FIRM</name>
<dbReference type="Gene3D" id="3.40.800.20">
    <property type="entry name" value="Histone deacetylase domain"/>
    <property type="match status" value="1"/>
</dbReference>
<dbReference type="CDD" id="cd09992">
    <property type="entry name" value="HDAC_classII"/>
    <property type="match status" value="1"/>
</dbReference>
<dbReference type="PANTHER" id="PTHR10625:SF10">
    <property type="entry name" value="HISTONE DEACETYLASE HDAC1"/>
    <property type="match status" value="1"/>
</dbReference>
<dbReference type="GO" id="GO:0004407">
    <property type="term" value="F:histone deacetylase activity"/>
    <property type="evidence" value="ECO:0007669"/>
    <property type="project" value="TreeGrafter"/>
</dbReference>
<accession>A0A424YID3</accession>
<dbReference type="InterPro" id="IPR023801">
    <property type="entry name" value="His_deacetylse_dom"/>
</dbReference>
<dbReference type="PANTHER" id="PTHR10625">
    <property type="entry name" value="HISTONE DEACETYLASE HDAC1-RELATED"/>
    <property type="match status" value="1"/>
</dbReference>
<dbReference type="GO" id="GO:0040029">
    <property type="term" value="P:epigenetic regulation of gene expression"/>
    <property type="evidence" value="ECO:0007669"/>
    <property type="project" value="TreeGrafter"/>
</dbReference>
<dbReference type="InterPro" id="IPR023696">
    <property type="entry name" value="Ureohydrolase_dom_sf"/>
</dbReference>
<dbReference type="SUPFAM" id="SSF52768">
    <property type="entry name" value="Arginase/deacetylase"/>
    <property type="match status" value="1"/>
</dbReference>
<evidence type="ECO:0000256" key="1">
    <source>
        <dbReference type="ARBA" id="ARBA00005947"/>
    </source>
</evidence>
<dbReference type="Proteomes" id="UP000285138">
    <property type="component" value="Unassembled WGS sequence"/>
</dbReference>
<evidence type="ECO:0000313" key="4">
    <source>
        <dbReference type="Proteomes" id="UP000285138"/>
    </source>
</evidence>
<protein>
    <submittedName>
        <fullName evidence="3">Histone deacetylase</fullName>
    </submittedName>
</protein>
<reference evidence="3 4" key="1">
    <citation type="submission" date="2018-08" db="EMBL/GenBank/DDBJ databases">
        <title>The metabolism and importance of syntrophic acetate oxidation coupled to methane or sulfide production in haloalkaline environments.</title>
        <authorList>
            <person name="Timmers P.H.A."/>
            <person name="Vavourakis C.D."/>
            <person name="Sorokin D.Y."/>
            <person name="Sinninghe Damste J.S."/>
            <person name="Muyzer G."/>
            <person name="Stams A.J.M."/>
            <person name="Plugge C.M."/>
        </authorList>
    </citation>
    <scope>NUCLEOTIDE SEQUENCE [LARGE SCALE GENOMIC DNA]</scope>
    <source>
        <strain evidence="3">MSAO_Bac1</strain>
    </source>
</reference>
<dbReference type="AlphaFoldDB" id="A0A424YID3"/>
<comment type="similarity">
    <text evidence="1">Belongs to the histone deacetylase family.</text>
</comment>
<feature type="domain" description="Histone deacetylase" evidence="2">
    <location>
        <begin position="23"/>
        <end position="312"/>
    </location>
</feature>
<evidence type="ECO:0000259" key="2">
    <source>
        <dbReference type="Pfam" id="PF00850"/>
    </source>
</evidence>
<dbReference type="InterPro" id="IPR000286">
    <property type="entry name" value="HDACs"/>
</dbReference>
<dbReference type="PRINTS" id="PR01270">
    <property type="entry name" value="HDASUPER"/>
</dbReference>
<organism evidence="3 4">
    <name type="scientific">Candidatus Syntrophonatronum acetioxidans</name>
    <dbReference type="NCBI Taxonomy" id="1795816"/>
    <lineage>
        <taxon>Bacteria</taxon>
        <taxon>Bacillati</taxon>
        <taxon>Bacillota</taxon>
        <taxon>Clostridia</taxon>
        <taxon>Eubacteriales</taxon>
        <taxon>Syntrophomonadaceae</taxon>
        <taxon>Candidatus Syntrophonatronum</taxon>
    </lineage>
</organism>
<dbReference type="EMBL" id="QZAA01000038">
    <property type="protein sequence ID" value="RQD78082.1"/>
    <property type="molecule type" value="Genomic_DNA"/>
</dbReference>
<comment type="caution">
    <text evidence="3">The sequence shown here is derived from an EMBL/GenBank/DDBJ whole genome shotgun (WGS) entry which is preliminary data.</text>
</comment>
<dbReference type="Pfam" id="PF00850">
    <property type="entry name" value="Hist_deacetyl"/>
    <property type="match status" value="1"/>
</dbReference>
<evidence type="ECO:0000313" key="3">
    <source>
        <dbReference type="EMBL" id="RQD78082.1"/>
    </source>
</evidence>
<sequence length="352" mass="38756">MSSEIRTGIVYDDRYLLHETGMHPEKKERLNSIMSFLGKKGVLDKLARVEPRKATVEEIEYAHTKNYIEEVENYCAKGYNALDLDTLICTKSYETALLAAGGAIAAVDKVMKGELDHVFAFVRPPGHHAEPSRGMGFCLFNNAAIAAYHAMKAYNLERILIYDWDVHHGNGTQLILYHDPRALYASTHQSPAYPGTGSIEEIGAGKGEGYTVNVPLSGGTSNKDIETILREVLVPICDEYKPQLVMVSAGQDAHENDPLAGLALTSQGYGMMAGIMKEIADKHCDGKVLLLLEGGYNLNALSESVFNVLNALAGWGMEPEGNPGDDHVRDSTWSRINSVKDKLKEYWPILVK</sequence>
<dbReference type="InterPro" id="IPR037138">
    <property type="entry name" value="His_deacetylse_dom_sf"/>
</dbReference>
<proteinExistence type="inferred from homology"/>